<evidence type="ECO:0000313" key="7">
    <source>
        <dbReference type="Proteomes" id="UP000192772"/>
    </source>
</evidence>
<sequence>MTQTNTGAGRPRDPQLDRRVHTAATRVYAKSGWAGFSIEAVAREARVGKSSIYLRWSDTTSLLLDTIETAVDLPLDIDTGTVRGDLLALARGIMRLLTGDTGDVLLRLSTEARMVPELAPRWEEFVGANVSATRKIVRRAVARGELPRGTGVTMLLDALFGALLMRCLTTPPSLRARLARESDKYTEAVVDLVLARDTAST</sequence>
<dbReference type="PANTHER" id="PTHR30055">
    <property type="entry name" value="HTH-TYPE TRANSCRIPTIONAL REGULATOR RUTR"/>
    <property type="match status" value="1"/>
</dbReference>
<keyword evidence="2 4" id="KW-0238">DNA-binding</keyword>
<dbReference type="AlphaFoldDB" id="A0A1X0CLS7"/>
<dbReference type="GO" id="GO:0000976">
    <property type="term" value="F:transcription cis-regulatory region binding"/>
    <property type="evidence" value="ECO:0007669"/>
    <property type="project" value="TreeGrafter"/>
</dbReference>
<dbReference type="GO" id="GO:0003700">
    <property type="term" value="F:DNA-binding transcription factor activity"/>
    <property type="evidence" value="ECO:0007669"/>
    <property type="project" value="TreeGrafter"/>
</dbReference>
<keyword evidence="1" id="KW-0805">Transcription regulation</keyword>
<dbReference type="PROSITE" id="PS50977">
    <property type="entry name" value="HTH_TETR_2"/>
    <property type="match status" value="1"/>
</dbReference>
<dbReference type="SUPFAM" id="SSF46689">
    <property type="entry name" value="Homeodomain-like"/>
    <property type="match status" value="1"/>
</dbReference>
<dbReference type="Gene3D" id="1.10.357.10">
    <property type="entry name" value="Tetracycline Repressor, domain 2"/>
    <property type="match status" value="1"/>
</dbReference>
<dbReference type="Gene3D" id="1.10.10.60">
    <property type="entry name" value="Homeodomain-like"/>
    <property type="match status" value="1"/>
</dbReference>
<name>A0A1X0CLS7_9MYCO</name>
<dbReference type="EMBL" id="MVHP01000033">
    <property type="protein sequence ID" value="ORA61136.1"/>
    <property type="molecule type" value="Genomic_DNA"/>
</dbReference>
<dbReference type="Proteomes" id="UP000192772">
    <property type="component" value="Unassembled WGS sequence"/>
</dbReference>
<dbReference type="SUPFAM" id="SSF48498">
    <property type="entry name" value="Tetracyclin repressor-like, C-terminal domain"/>
    <property type="match status" value="1"/>
</dbReference>
<feature type="DNA-binding region" description="H-T-H motif" evidence="4">
    <location>
        <begin position="37"/>
        <end position="56"/>
    </location>
</feature>
<evidence type="ECO:0000256" key="4">
    <source>
        <dbReference type="PROSITE-ProRule" id="PRU00335"/>
    </source>
</evidence>
<evidence type="ECO:0000256" key="1">
    <source>
        <dbReference type="ARBA" id="ARBA00023015"/>
    </source>
</evidence>
<feature type="domain" description="HTH tetR-type" evidence="5">
    <location>
        <begin position="14"/>
        <end position="74"/>
    </location>
</feature>
<keyword evidence="3" id="KW-0804">Transcription</keyword>
<reference evidence="6 7" key="1">
    <citation type="submission" date="2017-02" db="EMBL/GenBank/DDBJ databases">
        <title>The new phylogeny of genus Mycobacterium.</title>
        <authorList>
            <person name="Tortoli E."/>
            <person name="Trovato A."/>
            <person name="Cirillo D.M."/>
        </authorList>
    </citation>
    <scope>NUCLEOTIDE SEQUENCE [LARGE SCALE GENOMIC DNA]</scope>
    <source>
        <strain evidence="6 7">FI-09383</strain>
    </source>
</reference>
<dbReference type="InterPro" id="IPR009057">
    <property type="entry name" value="Homeodomain-like_sf"/>
</dbReference>
<dbReference type="STRING" id="81858.BST23_22010"/>
<evidence type="ECO:0000256" key="2">
    <source>
        <dbReference type="ARBA" id="ARBA00023125"/>
    </source>
</evidence>
<dbReference type="InterPro" id="IPR036271">
    <property type="entry name" value="Tet_transcr_reg_TetR-rel_C_sf"/>
</dbReference>
<accession>A0A1X0CLS7</accession>
<comment type="caution">
    <text evidence="6">The sequence shown here is derived from an EMBL/GenBank/DDBJ whole genome shotgun (WGS) entry which is preliminary data.</text>
</comment>
<dbReference type="InterPro" id="IPR011075">
    <property type="entry name" value="TetR_C"/>
</dbReference>
<gene>
    <name evidence="6" type="ORF">BST23_22010</name>
</gene>
<dbReference type="Pfam" id="PF16859">
    <property type="entry name" value="TetR_C_11"/>
    <property type="match status" value="1"/>
</dbReference>
<dbReference type="InterPro" id="IPR050109">
    <property type="entry name" value="HTH-type_TetR-like_transc_reg"/>
</dbReference>
<dbReference type="RefSeq" id="WP_165757625.1">
    <property type="nucleotide sequence ID" value="NZ_MVHP01000033.1"/>
</dbReference>
<dbReference type="PANTHER" id="PTHR30055:SF148">
    <property type="entry name" value="TETR-FAMILY TRANSCRIPTIONAL REGULATOR"/>
    <property type="match status" value="1"/>
</dbReference>
<evidence type="ECO:0000256" key="3">
    <source>
        <dbReference type="ARBA" id="ARBA00023163"/>
    </source>
</evidence>
<dbReference type="InterPro" id="IPR001647">
    <property type="entry name" value="HTH_TetR"/>
</dbReference>
<organism evidence="6 7">
    <name type="scientific">Mycolicibacterium elephantis</name>
    <dbReference type="NCBI Taxonomy" id="81858"/>
    <lineage>
        <taxon>Bacteria</taxon>
        <taxon>Bacillati</taxon>
        <taxon>Actinomycetota</taxon>
        <taxon>Actinomycetes</taxon>
        <taxon>Mycobacteriales</taxon>
        <taxon>Mycobacteriaceae</taxon>
        <taxon>Mycolicibacterium</taxon>
    </lineage>
</organism>
<proteinExistence type="predicted"/>
<evidence type="ECO:0000259" key="5">
    <source>
        <dbReference type="PROSITE" id="PS50977"/>
    </source>
</evidence>
<evidence type="ECO:0000313" key="6">
    <source>
        <dbReference type="EMBL" id="ORA61136.1"/>
    </source>
</evidence>
<dbReference type="Pfam" id="PF00440">
    <property type="entry name" value="TetR_N"/>
    <property type="match status" value="1"/>
</dbReference>
<protein>
    <recommendedName>
        <fullName evidence="5">HTH tetR-type domain-containing protein</fullName>
    </recommendedName>
</protein>